<dbReference type="Pfam" id="PF16653">
    <property type="entry name" value="Sacchrp_dh_C"/>
    <property type="match status" value="1"/>
</dbReference>
<reference evidence="3" key="2">
    <citation type="journal article" date="2015" name="ISME J.">
        <title>A new class of marine Euryarchaeota group II from the Mediterranean deep chlorophyll maximum.</title>
        <authorList>
            <person name="Martin-Cuadrado A.B."/>
            <person name="Garcia-Heredia I."/>
            <person name="Molto A.G."/>
            <person name="Lopez-Ubeda R."/>
            <person name="Kimes N."/>
            <person name="Lopez-Garcia P."/>
            <person name="Moreira D."/>
            <person name="Rodriguez-Valera F."/>
        </authorList>
    </citation>
    <scope>NUCLEOTIDE SEQUENCE</scope>
</reference>
<dbReference type="SUPFAM" id="SSF55347">
    <property type="entry name" value="Glyceraldehyde-3-phosphate dehydrogenase-like, C-terminal domain"/>
    <property type="match status" value="1"/>
</dbReference>
<keyword evidence="1" id="KW-0560">Oxidoreductase</keyword>
<sequence>MSDVIALGCGLVGKFVIKRLIENGNSVTVVDLKVPTEIATLEQVTTVEGDVFSIIESLPQNKVVVNMLPGRIGDRVRPKLIESGHQIIDLAFTLEDPIKYSELAKNNNCSLLWDVGIAPGLSNMLVKRGSKMLGELDVVHIKVGGNPSKIDSGWSYMAPFSPSDVIEEYTRPARIIENNQSVTVPALSQRHLIDVEYHGKMEAFLTDGLRSIMDSIPAKEMKEFTVRWPGHIDKWITEGIDMEENELLNEWKFDNSREEFTWLEVKVEKEDSKLRWMVYDNGKDGDSSMARTTGLVTAACAILFLEKGPMGGCGLEPGIHPPENLSEDSIQYIIDYLQENSVEINQY</sequence>
<dbReference type="InterPro" id="IPR032095">
    <property type="entry name" value="Sacchrp_dh-like_C"/>
</dbReference>
<protein>
    <submittedName>
        <fullName evidence="3">Putative saccharopine dehydrogenase</fullName>
    </submittedName>
</protein>
<dbReference type="InterPro" id="IPR036291">
    <property type="entry name" value="NAD(P)-bd_dom_sf"/>
</dbReference>
<organism evidence="3">
    <name type="scientific">uncultured Poseidoniia archaeon</name>
    <dbReference type="NCBI Taxonomy" id="1697135"/>
    <lineage>
        <taxon>Archaea</taxon>
        <taxon>Methanobacteriati</taxon>
        <taxon>Thermoplasmatota</taxon>
        <taxon>Candidatus Poseidoniia</taxon>
        <taxon>environmental samples</taxon>
    </lineage>
</organism>
<dbReference type="InterPro" id="IPR051168">
    <property type="entry name" value="AASS"/>
</dbReference>
<dbReference type="EMBL" id="KP211863">
    <property type="protein sequence ID" value="ANV79975.1"/>
    <property type="molecule type" value="Genomic_DNA"/>
</dbReference>
<proteinExistence type="predicted"/>
<feature type="domain" description="Saccharopine dehydrogenase-like C-terminal" evidence="2">
    <location>
        <begin position="116"/>
        <end position="340"/>
    </location>
</feature>
<accession>A0A1B1TCI0</accession>
<reference evidence="3" key="1">
    <citation type="submission" date="2014-11" db="EMBL/GenBank/DDBJ databases">
        <authorList>
            <person name="Zhu J."/>
            <person name="Qi W."/>
            <person name="Song R."/>
        </authorList>
    </citation>
    <scope>NUCLEOTIDE SEQUENCE</scope>
</reference>
<dbReference type="PANTHER" id="PTHR11133:SF22">
    <property type="entry name" value="ALPHA-AMINOADIPIC SEMIALDEHYDE SYNTHASE, MITOCHONDRIAL"/>
    <property type="match status" value="1"/>
</dbReference>
<dbReference type="AlphaFoldDB" id="A0A1B1TCI0"/>
<dbReference type="Gene3D" id="3.40.50.720">
    <property type="entry name" value="NAD(P)-binding Rossmann-like Domain"/>
    <property type="match status" value="1"/>
</dbReference>
<evidence type="ECO:0000256" key="1">
    <source>
        <dbReference type="ARBA" id="ARBA00023002"/>
    </source>
</evidence>
<dbReference type="Gene3D" id="3.30.360.10">
    <property type="entry name" value="Dihydrodipicolinate Reductase, domain 2"/>
    <property type="match status" value="1"/>
</dbReference>
<name>A0A1B1TCI0_9ARCH</name>
<dbReference type="PANTHER" id="PTHR11133">
    <property type="entry name" value="SACCHAROPINE DEHYDROGENASE"/>
    <property type="match status" value="1"/>
</dbReference>
<dbReference type="GO" id="GO:0016491">
    <property type="term" value="F:oxidoreductase activity"/>
    <property type="evidence" value="ECO:0007669"/>
    <property type="project" value="UniProtKB-KW"/>
</dbReference>
<evidence type="ECO:0000313" key="3">
    <source>
        <dbReference type="EMBL" id="ANV79975.1"/>
    </source>
</evidence>
<dbReference type="SUPFAM" id="SSF51735">
    <property type="entry name" value="NAD(P)-binding Rossmann-fold domains"/>
    <property type="match status" value="1"/>
</dbReference>
<evidence type="ECO:0000259" key="2">
    <source>
        <dbReference type="Pfam" id="PF16653"/>
    </source>
</evidence>